<organism evidence="1">
    <name type="scientific">freshwater metagenome</name>
    <dbReference type="NCBI Taxonomy" id="449393"/>
    <lineage>
        <taxon>unclassified sequences</taxon>
        <taxon>metagenomes</taxon>
        <taxon>ecological metagenomes</taxon>
    </lineage>
</organism>
<reference evidence="1" key="1">
    <citation type="submission" date="2020-05" db="EMBL/GenBank/DDBJ databases">
        <authorList>
            <person name="Chiriac C."/>
            <person name="Salcher M."/>
            <person name="Ghai R."/>
            <person name="Kavagutti S V."/>
        </authorList>
    </citation>
    <scope>NUCLEOTIDE SEQUENCE</scope>
</reference>
<dbReference type="AlphaFoldDB" id="A0A6J6ZD08"/>
<proteinExistence type="predicted"/>
<gene>
    <name evidence="1" type="ORF">UFOPK3037_01626</name>
    <name evidence="2" type="ORF">UFOPK4301_01015</name>
</gene>
<dbReference type="EMBL" id="CAFAAO010000033">
    <property type="protein sequence ID" value="CAB4815267.1"/>
    <property type="molecule type" value="Genomic_DNA"/>
</dbReference>
<evidence type="ECO:0000313" key="2">
    <source>
        <dbReference type="EMBL" id="CAB5051824.1"/>
    </source>
</evidence>
<sequence>MEKRSIKVAANGAVNPYISKCRATALDVTLRDQPNSFSSGTNITPVVDRKAAAEIKVKNVIATIHQAR</sequence>
<name>A0A6J6ZD08_9ZZZZ</name>
<dbReference type="EMBL" id="CAFBQG010000134">
    <property type="protein sequence ID" value="CAB5051824.1"/>
    <property type="molecule type" value="Genomic_DNA"/>
</dbReference>
<accession>A0A6J6ZD08</accession>
<evidence type="ECO:0000313" key="1">
    <source>
        <dbReference type="EMBL" id="CAB4815267.1"/>
    </source>
</evidence>
<protein>
    <submittedName>
        <fullName evidence="1">Unannotated protein</fullName>
    </submittedName>
</protein>